<evidence type="ECO:0000256" key="4">
    <source>
        <dbReference type="ARBA" id="ARBA00039060"/>
    </source>
</evidence>
<comment type="catalytic activity">
    <reaction evidence="14">
        <text>resolvin D1 + NAD(+) = 17-oxoresolvin D1 + NADH + H(+)</text>
        <dbReference type="Rhea" id="RHEA:50128"/>
        <dbReference type="ChEBI" id="CHEBI:15378"/>
        <dbReference type="ChEBI" id="CHEBI:57540"/>
        <dbReference type="ChEBI" id="CHEBI:57945"/>
        <dbReference type="ChEBI" id="CHEBI:132079"/>
        <dbReference type="ChEBI" id="CHEBI:132081"/>
    </reaction>
    <physiologicalReaction direction="left-to-right" evidence="14">
        <dbReference type="Rhea" id="RHEA:50129"/>
    </physiologicalReaction>
</comment>
<evidence type="ECO:0000256" key="14">
    <source>
        <dbReference type="ARBA" id="ARBA00048170"/>
    </source>
</evidence>
<evidence type="ECO:0000313" key="24">
    <source>
        <dbReference type="Proteomes" id="UP001445076"/>
    </source>
</evidence>
<name>A0AAW0WQF2_CHEQU</name>
<evidence type="ECO:0000256" key="9">
    <source>
        <dbReference type="ARBA" id="ARBA00047325"/>
    </source>
</evidence>
<evidence type="ECO:0000256" key="18">
    <source>
        <dbReference type="ARBA" id="ARBA00048739"/>
    </source>
</evidence>
<evidence type="ECO:0000256" key="11">
    <source>
        <dbReference type="ARBA" id="ARBA00048008"/>
    </source>
</evidence>
<comment type="catalytic activity">
    <reaction evidence="15">
        <text>resolvin D2 + NAD(+) = 7-oxoresolvin D2 + NADH + H(+)</text>
        <dbReference type="Rhea" id="RHEA:53584"/>
        <dbReference type="ChEBI" id="CHEBI:15378"/>
        <dbReference type="ChEBI" id="CHEBI:57540"/>
        <dbReference type="ChEBI" id="CHEBI:57945"/>
        <dbReference type="ChEBI" id="CHEBI:133367"/>
        <dbReference type="ChEBI" id="CHEBI:137497"/>
    </reaction>
    <physiologicalReaction direction="left-to-right" evidence="15">
        <dbReference type="Rhea" id="RHEA:53585"/>
    </physiologicalReaction>
</comment>
<accession>A0AAW0WQF2</accession>
<dbReference type="PROSITE" id="PS00061">
    <property type="entry name" value="ADH_SHORT"/>
    <property type="match status" value="1"/>
</dbReference>
<comment type="catalytic activity">
    <reaction evidence="11">
        <text>14-hydroxy-(4Z,7Z,10Z,12E,16Z,19Z)-docosahexaenoate + NAD(+) = 14-oxo-(4Z,7Z,10Z,12E,16Z,19Z)-docosahexaenoate + NADH + H(+)</text>
        <dbReference type="Rhea" id="RHEA:48952"/>
        <dbReference type="ChEBI" id="CHEBI:15378"/>
        <dbReference type="ChEBI" id="CHEBI:57540"/>
        <dbReference type="ChEBI" id="CHEBI:57945"/>
        <dbReference type="ChEBI" id="CHEBI:90866"/>
        <dbReference type="ChEBI" id="CHEBI:90867"/>
    </reaction>
    <physiologicalReaction direction="left-to-right" evidence="11">
        <dbReference type="Rhea" id="RHEA:48953"/>
    </physiologicalReaction>
</comment>
<evidence type="ECO:0000256" key="20">
    <source>
        <dbReference type="ARBA" id="ARBA00049151"/>
    </source>
</evidence>
<evidence type="ECO:0000256" key="2">
    <source>
        <dbReference type="ARBA" id="ARBA00023002"/>
    </source>
</evidence>
<keyword evidence="2" id="KW-0560">Oxidoreductase</keyword>
<dbReference type="EMBL" id="JARKIK010000067">
    <property type="protein sequence ID" value="KAK8729567.1"/>
    <property type="molecule type" value="Genomic_DNA"/>
</dbReference>
<comment type="catalytic activity">
    <reaction evidence="9">
        <text>prostaglandin E1 + NAD(+) = 15-oxoprostaglandin E1 + NADH + H(+)</text>
        <dbReference type="Rhea" id="RHEA:16477"/>
        <dbReference type="ChEBI" id="CHEBI:15378"/>
        <dbReference type="ChEBI" id="CHEBI:57397"/>
        <dbReference type="ChEBI" id="CHEBI:57401"/>
        <dbReference type="ChEBI" id="CHEBI:57540"/>
        <dbReference type="ChEBI" id="CHEBI:57945"/>
    </reaction>
    <physiologicalReaction direction="left-to-right" evidence="9">
        <dbReference type="Rhea" id="RHEA:16478"/>
    </physiologicalReaction>
</comment>
<evidence type="ECO:0000256" key="17">
    <source>
        <dbReference type="ARBA" id="ARBA00048611"/>
    </source>
</evidence>
<keyword evidence="24" id="KW-1185">Reference proteome</keyword>
<dbReference type="PRINTS" id="PR00080">
    <property type="entry name" value="SDRFAMILY"/>
</dbReference>
<dbReference type="InterPro" id="IPR020904">
    <property type="entry name" value="Sc_DH/Rdtase_CS"/>
</dbReference>
<dbReference type="Proteomes" id="UP001445076">
    <property type="component" value="Unassembled WGS sequence"/>
</dbReference>
<dbReference type="GO" id="GO:0016404">
    <property type="term" value="F:15-hydroxyprostaglandin dehydrogenase (NAD+) activity"/>
    <property type="evidence" value="ECO:0007669"/>
    <property type="project" value="UniProtKB-EC"/>
</dbReference>
<evidence type="ECO:0000313" key="23">
    <source>
        <dbReference type="EMBL" id="KAK8729567.1"/>
    </source>
</evidence>
<comment type="catalytic activity">
    <reaction evidence="17">
        <text>prostaglandin A1 + NAD(+) = 15-oxo-prostaglandin A1 + NADH + H(+)</text>
        <dbReference type="Rhea" id="RHEA:41263"/>
        <dbReference type="ChEBI" id="CHEBI:15378"/>
        <dbReference type="ChEBI" id="CHEBI:57398"/>
        <dbReference type="ChEBI" id="CHEBI:57540"/>
        <dbReference type="ChEBI" id="CHEBI:57945"/>
        <dbReference type="ChEBI" id="CHEBI:85072"/>
    </reaction>
    <physiologicalReaction direction="left-to-right" evidence="17">
        <dbReference type="Rhea" id="RHEA:41264"/>
    </physiologicalReaction>
</comment>
<dbReference type="SUPFAM" id="SSF51735">
    <property type="entry name" value="NAD(P)-binding Rossmann-fold domains"/>
    <property type="match status" value="1"/>
</dbReference>
<sequence length="183" mass="18817">RTSTWFSLSPHYLGGGGMQIAGSVVIITGAARGLGRAFAETLLAKGAKVCVADIDTQAGTAAVEQLQESYGQDNVIFVACDVTKDDDFLAAWDTGAEKLGTISLLINNAGIGNEQNWQKTIDVNLGGCMRGTLLALERMGINLGGDGGVVVNISSIAGLKPTPLGPVYAATKHAVVGLTRSLG</sequence>
<dbReference type="PANTHER" id="PTHR44229">
    <property type="entry name" value="15-HYDROXYPROSTAGLANDIN DEHYDROGENASE [NAD(+)]"/>
    <property type="match status" value="1"/>
</dbReference>
<comment type="catalytic activity">
    <reaction evidence="21">
        <text>resolvin E1 + NAD(+) = 18-oxo-resolvin E1 + NADH + H(+)</text>
        <dbReference type="Rhea" id="RHEA:49244"/>
        <dbReference type="ChEBI" id="CHEBI:15378"/>
        <dbReference type="ChEBI" id="CHEBI:57540"/>
        <dbReference type="ChEBI" id="CHEBI:57945"/>
        <dbReference type="ChEBI" id="CHEBI:91000"/>
        <dbReference type="ChEBI" id="CHEBI:91001"/>
    </reaction>
    <physiologicalReaction direction="left-to-right" evidence="21">
        <dbReference type="Rhea" id="RHEA:49245"/>
    </physiologicalReaction>
</comment>
<comment type="catalytic activity">
    <reaction evidence="16">
        <text>lipoxin A4 + NAD(+) = 15-oxo-(5S,6R)-dihydroxy-(7E,9E,11Z,13E)-eicosatetraenoate + NADH + H(+)</text>
        <dbReference type="Rhea" id="RHEA:41572"/>
        <dbReference type="ChEBI" id="CHEBI:15378"/>
        <dbReference type="ChEBI" id="CHEBI:57540"/>
        <dbReference type="ChEBI" id="CHEBI:57945"/>
        <dbReference type="ChEBI" id="CHEBI:67026"/>
        <dbReference type="ChEBI" id="CHEBI:78311"/>
    </reaction>
    <physiologicalReaction direction="left-to-right" evidence="16">
        <dbReference type="Rhea" id="RHEA:41573"/>
    </physiologicalReaction>
</comment>
<evidence type="ECO:0000256" key="19">
    <source>
        <dbReference type="ARBA" id="ARBA00048921"/>
    </source>
</evidence>
<evidence type="ECO:0000256" key="13">
    <source>
        <dbReference type="ARBA" id="ARBA00048144"/>
    </source>
</evidence>
<comment type="catalytic activity">
    <reaction evidence="10">
        <text>resolvin D1 + NAD(+) = 8-oxoresolvin D1 + NADH + H(+)</text>
        <dbReference type="Rhea" id="RHEA:50124"/>
        <dbReference type="ChEBI" id="CHEBI:15378"/>
        <dbReference type="ChEBI" id="CHEBI:57540"/>
        <dbReference type="ChEBI" id="CHEBI:57945"/>
        <dbReference type="ChEBI" id="CHEBI:132079"/>
        <dbReference type="ChEBI" id="CHEBI:132080"/>
    </reaction>
    <physiologicalReaction direction="left-to-right" evidence="10">
        <dbReference type="Rhea" id="RHEA:50125"/>
    </physiologicalReaction>
</comment>
<evidence type="ECO:0000256" key="16">
    <source>
        <dbReference type="ARBA" id="ARBA00048535"/>
    </source>
</evidence>
<comment type="catalytic activity">
    <reaction evidence="19">
        <text>resolvin D2 + NAD(+) = 16-oxoresolvin D2 + NADH + H(+)</text>
        <dbReference type="Rhea" id="RHEA:53588"/>
        <dbReference type="ChEBI" id="CHEBI:15378"/>
        <dbReference type="ChEBI" id="CHEBI:57540"/>
        <dbReference type="ChEBI" id="CHEBI:57945"/>
        <dbReference type="ChEBI" id="CHEBI:133367"/>
        <dbReference type="ChEBI" id="CHEBI:137498"/>
    </reaction>
    <physiologicalReaction direction="left-to-right" evidence="19">
        <dbReference type="Rhea" id="RHEA:53589"/>
    </physiologicalReaction>
</comment>
<proteinExistence type="inferred from homology"/>
<evidence type="ECO:0000256" key="6">
    <source>
        <dbReference type="ARBA" id="ARBA00041812"/>
    </source>
</evidence>
<dbReference type="InterPro" id="IPR002347">
    <property type="entry name" value="SDR_fam"/>
</dbReference>
<gene>
    <name evidence="23" type="ORF">OTU49_008552</name>
</gene>
<feature type="non-terminal residue" evidence="23">
    <location>
        <position position="183"/>
    </location>
</feature>
<dbReference type="EC" id="1.1.1.141" evidence="3"/>
<dbReference type="PANTHER" id="PTHR44229:SF4">
    <property type="entry name" value="15-HYDROXYPROSTAGLANDIN DEHYDROGENASE [NAD(+)]"/>
    <property type="match status" value="1"/>
</dbReference>
<dbReference type="GO" id="GO:0005737">
    <property type="term" value="C:cytoplasm"/>
    <property type="evidence" value="ECO:0007669"/>
    <property type="project" value="TreeGrafter"/>
</dbReference>
<reference evidence="23 24" key="1">
    <citation type="journal article" date="2024" name="BMC Genomics">
        <title>Genome assembly of redclaw crayfish (Cherax quadricarinatus) provides insights into its immune adaptation and hypoxia tolerance.</title>
        <authorList>
            <person name="Liu Z."/>
            <person name="Zheng J."/>
            <person name="Li H."/>
            <person name="Fang K."/>
            <person name="Wang S."/>
            <person name="He J."/>
            <person name="Zhou D."/>
            <person name="Weng S."/>
            <person name="Chi M."/>
            <person name="Gu Z."/>
            <person name="He J."/>
            <person name="Li F."/>
            <person name="Wang M."/>
        </authorList>
    </citation>
    <scope>NUCLEOTIDE SEQUENCE [LARGE SCALE GENOMIC DNA]</scope>
    <source>
        <strain evidence="23">ZL_2023a</strain>
    </source>
</reference>
<comment type="catalytic activity">
    <reaction evidence="18">
        <text>prostaglandin E2 + NAD(+) = 15-oxoprostaglandin E2 + NADH + H(+)</text>
        <dbReference type="Rhea" id="RHEA:11876"/>
        <dbReference type="ChEBI" id="CHEBI:15378"/>
        <dbReference type="ChEBI" id="CHEBI:57400"/>
        <dbReference type="ChEBI" id="CHEBI:57540"/>
        <dbReference type="ChEBI" id="CHEBI:57945"/>
        <dbReference type="ChEBI" id="CHEBI:606564"/>
        <dbReference type="EC" id="1.1.1.141"/>
    </reaction>
    <physiologicalReaction direction="left-to-right" evidence="18">
        <dbReference type="Rhea" id="RHEA:11877"/>
    </physiologicalReaction>
</comment>
<evidence type="ECO:0000256" key="21">
    <source>
        <dbReference type="ARBA" id="ARBA00049188"/>
    </source>
</evidence>
<comment type="catalytic activity">
    <reaction evidence="12">
        <text>15-oxo-(5S,6R)-dihydroxy-(7E,9E,11Z)-eicosatrienoate + NADH + H(+) = (5S,6R,15S)-trihydroxy-(7E,9E,11Z)-eicosatrienoate + NAD(+)</text>
        <dbReference type="Rhea" id="RHEA:41596"/>
        <dbReference type="ChEBI" id="CHEBI:15378"/>
        <dbReference type="ChEBI" id="CHEBI:57540"/>
        <dbReference type="ChEBI" id="CHEBI:57945"/>
        <dbReference type="ChEBI" id="CHEBI:78325"/>
        <dbReference type="ChEBI" id="CHEBI:78329"/>
    </reaction>
    <physiologicalReaction direction="left-to-right" evidence="12">
        <dbReference type="Rhea" id="RHEA:41597"/>
    </physiologicalReaction>
</comment>
<protein>
    <recommendedName>
        <fullName evidence="5">15-hydroxyprostaglandin dehydrogenase [NAD(+)]</fullName>
        <ecNumber evidence="3">1.1.1.141</ecNumber>
        <ecNumber evidence="4">1.1.1.232</ecNumber>
    </recommendedName>
    <alternativeName>
        <fullName evidence="7">Eicosanoid/docosanoid dehydrogenase [NAD(+)]</fullName>
    </alternativeName>
    <alternativeName>
        <fullName evidence="6">Prostaglandin dehydrogenase 1</fullName>
    </alternativeName>
</protein>
<comment type="similarity">
    <text evidence="1 22">Belongs to the short-chain dehydrogenases/reductases (SDR) family.</text>
</comment>
<evidence type="ECO:0000256" key="5">
    <source>
        <dbReference type="ARBA" id="ARBA00040276"/>
    </source>
</evidence>
<dbReference type="EC" id="1.1.1.232" evidence="4"/>
<organism evidence="23 24">
    <name type="scientific">Cherax quadricarinatus</name>
    <name type="common">Australian red claw crayfish</name>
    <dbReference type="NCBI Taxonomy" id="27406"/>
    <lineage>
        <taxon>Eukaryota</taxon>
        <taxon>Metazoa</taxon>
        <taxon>Ecdysozoa</taxon>
        <taxon>Arthropoda</taxon>
        <taxon>Crustacea</taxon>
        <taxon>Multicrustacea</taxon>
        <taxon>Malacostraca</taxon>
        <taxon>Eumalacostraca</taxon>
        <taxon>Eucarida</taxon>
        <taxon>Decapoda</taxon>
        <taxon>Pleocyemata</taxon>
        <taxon>Astacidea</taxon>
        <taxon>Parastacoidea</taxon>
        <taxon>Parastacidae</taxon>
        <taxon>Cherax</taxon>
    </lineage>
</organism>
<evidence type="ECO:0000256" key="10">
    <source>
        <dbReference type="ARBA" id="ARBA00047672"/>
    </source>
</evidence>
<dbReference type="Pfam" id="PF00106">
    <property type="entry name" value="adh_short"/>
    <property type="match status" value="1"/>
</dbReference>
<comment type="function">
    <text evidence="8">Catalyzes the NAD-dependent dehydrogenation (oxidation) of a broad array of hydroxylated polyunsaturated fatty acids (mainly eicosanoids and docosanoids, including prostaglandins, lipoxins and resolvins), yielding their corresponding keto (oxo) metabolites. Decreases the levels of the pro-proliferative prostaglandins such as prostaglandin E2 (whose activity is increased in cancer because of an increase in the expression of cyclooxygenase 2) and generates oxo-fatty acid products that can profoundly influence cell function by abrogating pro-inflammatory cytokine expression. Converts resolvins E1, D1 and D2 to their oxo products, which represents a mode of resolvin inactivation. Resolvin E1 plays important roles during the resolution phase of acute inflammation, while resolvins D1 and D2 have a unique role in obesity-induced adipose inflammation.</text>
</comment>
<comment type="catalytic activity">
    <reaction evidence="20">
        <text>(15S)-hydroxy-(5Z,8Z,11Z,13E)-eicosatetraenoate + NAD(+) = 15-oxo-(5Z,8Z,11Z,13E)-eicosatetraenoate + NADH + H(+)</text>
        <dbReference type="Rhea" id="RHEA:23260"/>
        <dbReference type="ChEBI" id="CHEBI:15378"/>
        <dbReference type="ChEBI" id="CHEBI:57409"/>
        <dbReference type="ChEBI" id="CHEBI:57410"/>
        <dbReference type="ChEBI" id="CHEBI:57540"/>
        <dbReference type="ChEBI" id="CHEBI:57945"/>
        <dbReference type="EC" id="1.1.1.232"/>
    </reaction>
    <physiologicalReaction direction="left-to-right" evidence="20">
        <dbReference type="Rhea" id="RHEA:23261"/>
    </physiologicalReaction>
</comment>
<dbReference type="InterPro" id="IPR036291">
    <property type="entry name" value="NAD(P)-bd_dom_sf"/>
</dbReference>
<evidence type="ECO:0000256" key="12">
    <source>
        <dbReference type="ARBA" id="ARBA00048140"/>
    </source>
</evidence>
<dbReference type="AlphaFoldDB" id="A0AAW0WQF2"/>
<evidence type="ECO:0000256" key="3">
    <source>
        <dbReference type="ARBA" id="ARBA00038968"/>
    </source>
</evidence>
<evidence type="ECO:0000256" key="8">
    <source>
        <dbReference type="ARBA" id="ARBA00045705"/>
    </source>
</evidence>
<comment type="catalytic activity">
    <reaction evidence="13">
        <text>(11R)-hydroxy-(5Z,8Z,12E,14Z)-eicosatetraenoate + NAD(+) = 11-oxo-(5Z,8Z,12E,14Z)-eicosatetraenoate + NADH + H(+)</text>
        <dbReference type="Rhea" id="RHEA:48640"/>
        <dbReference type="ChEBI" id="CHEBI:15378"/>
        <dbReference type="ChEBI" id="CHEBI:57540"/>
        <dbReference type="ChEBI" id="CHEBI:57945"/>
        <dbReference type="ChEBI" id="CHEBI:78836"/>
        <dbReference type="ChEBI" id="CHEBI:90697"/>
    </reaction>
    <physiologicalReaction direction="left-to-right" evidence="13">
        <dbReference type="Rhea" id="RHEA:48641"/>
    </physiologicalReaction>
</comment>
<evidence type="ECO:0000256" key="1">
    <source>
        <dbReference type="ARBA" id="ARBA00006484"/>
    </source>
</evidence>
<comment type="caution">
    <text evidence="23">The sequence shown here is derived from an EMBL/GenBank/DDBJ whole genome shotgun (WGS) entry which is preliminary data.</text>
</comment>
<dbReference type="GO" id="GO:0047034">
    <property type="term" value="F:15-hydroxyicosatetraenoate dehydrogenase activity"/>
    <property type="evidence" value="ECO:0007669"/>
    <property type="project" value="UniProtKB-EC"/>
</dbReference>
<evidence type="ECO:0000256" key="22">
    <source>
        <dbReference type="RuleBase" id="RU000363"/>
    </source>
</evidence>
<evidence type="ECO:0000256" key="15">
    <source>
        <dbReference type="ARBA" id="ARBA00048393"/>
    </source>
</evidence>
<evidence type="ECO:0000256" key="7">
    <source>
        <dbReference type="ARBA" id="ARBA00042026"/>
    </source>
</evidence>
<dbReference type="Gene3D" id="3.40.50.720">
    <property type="entry name" value="NAD(P)-binding Rossmann-like Domain"/>
    <property type="match status" value="1"/>
</dbReference>
<dbReference type="PRINTS" id="PR00081">
    <property type="entry name" value="GDHRDH"/>
</dbReference>
<feature type="non-terminal residue" evidence="23">
    <location>
        <position position="1"/>
    </location>
</feature>